<dbReference type="EMBL" id="GISG01142948">
    <property type="protein sequence ID" value="MBA4645596.1"/>
    <property type="molecule type" value="Transcribed_RNA"/>
</dbReference>
<dbReference type="AlphaFoldDB" id="A0A7C8ZL33"/>
<protein>
    <submittedName>
        <fullName evidence="1">Uncharacterized protein</fullName>
    </submittedName>
</protein>
<name>A0A7C8ZL33_OPUST</name>
<organism evidence="1">
    <name type="scientific">Opuntia streptacantha</name>
    <name type="common">Prickly pear cactus</name>
    <name type="synonym">Opuntia cardona</name>
    <dbReference type="NCBI Taxonomy" id="393608"/>
    <lineage>
        <taxon>Eukaryota</taxon>
        <taxon>Viridiplantae</taxon>
        <taxon>Streptophyta</taxon>
        <taxon>Embryophyta</taxon>
        <taxon>Tracheophyta</taxon>
        <taxon>Spermatophyta</taxon>
        <taxon>Magnoliopsida</taxon>
        <taxon>eudicotyledons</taxon>
        <taxon>Gunneridae</taxon>
        <taxon>Pentapetalae</taxon>
        <taxon>Caryophyllales</taxon>
        <taxon>Cactineae</taxon>
        <taxon>Cactaceae</taxon>
        <taxon>Opuntioideae</taxon>
        <taxon>Opuntia</taxon>
    </lineage>
</organism>
<reference evidence="1" key="2">
    <citation type="submission" date="2020-07" db="EMBL/GenBank/DDBJ databases">
        <authorList>
            <person name="Vera ALvarez R."/>
            <person name="Arias-Moreno D.M."/>
            <person name="Jimenez-Jacinto V."/>
            <person name="Jimenez-Bremont J.F."/>
            <person name="Swaminathan K."/>
            <person name="Moose S.P."/>
            <person name="Guerrero-Gonzalez M.L."/>
            <person name="Marino-Ramirez L."/>
            <person name="Landsman D."/>
            <person name="Rodriguez-Kessler M."/>
            <person name="Delgado-Sanchez P."/>
        </authorList>
    </citation>
    <scope>NUCLEOTIDE SEQUENCE</scope>
    <source>
        <tissue evidence="1">Cladode</tissue>
    </source>
</reference>
<reference evidence="1" key="1">
    <citation type="journal article" date="2013" name="J. Plant Res.">
        <title>Effect of fungi and light on seed germination of three Opuntia species from semiarid lands of central Mexico.</title>
        <authorList>
            <person name="Delgado-Sanchez P."/>
            <person name="Jimenez-Bremont J.F."/>
            <person name="Guerrero-Gonzalez Mde L."/>
            <person name="Flores J."/>
        </authorList>
    </citation>
    <scope>NUCLEOTIDE SEQUENCE</scope>
    <source>
        <tissue evidence="1">Cladode</tissue>
    </source>
</reference>
<evidence type="ECO:0000313" key="1">
    <source>
        <dbReference type="EMBL" id="MBA4645596.1"/>
    </source>
</evidence>
<proteinExistence type="predicted"/>
<accession>A0A7C8ZL33</accession>
<sequence length="199" mass="21369">MKSGARGSLKDSDFATKAVTEMLPSFENFTALPTIFKRTCISRFSSPTANSGTSGAKFNVISNFLTDAMGLIKLRTSLNIICRLNCASSSLRLPSSSRDRSNTSFIKVAKRLLLFRIVSTINRCSGVNSVSCNSEERAMTACIGVLISWFITAKKSFLARIAVSASLLAKSRATFCSINCCCALIDSSKIAACDRATAT</sequence>